<gene>
    <name evidence="1" type="ORF">BJY01DRAFT_210721</name>
</gene>
<dbReference type="Proteomes" id="UP001610446">
    <property type="component" value="Unassembled WGS sequence"/>
</dbReference>
<organism evidence="1 2">
    <name type="scientific">Aspergillus pseudoustus</name>
    <dbReference type="NCBI Taxonomy" id="1810923"/>
    <lineage>
        <taxon>Eukaryota</taxon>
        <taxon>Fungi</taxon>
        <taxon>Dikarya</taxon>
        <taxon>Ascomycota</taxon>
        <taxon>Pezizomycotina</taxon>
        <taxon>Eurotiomycetes</taxon>
        <taxon>Eurotiomycetidae</taxon>
        <taxon>Eurotiales</taxon>
        <taxon>Aspergillaceae</taxon>
        <taxon>Aspergillus</taxon>
        <taxon>Aspergillus subgen. Nidulantes</taxon>
    </lineage>
</organism>
<accession>A0ABR4KB66</accession>
<sequence length="175" mass="19593">MRRNRGGFLMDLWDEAHLNVLRLCVATRCYEFSIATSSVFRSPVTWGIISSYLGALTMDLAFFQAAYPVCSQSPACAWISNRLDIRRRSFNPSIYVVTLFASSFVEDFYKVGSQIEFLAQHVGEGLELISFSCPELRLKCSDSIARLPFIIGPSGGVVLPPKRTTAKSRQPTRII</sequence>
<reference evidence="1 2" key="1">
    <citation type="submission" date="2024-07" db="EMBL/GenBank/DDBJ databases">
        <title>Section-level genome sequencing and comparative genomics of Aspergillus sections Usti and Cavernicolus.</title>
        <authorList>
            <consortium name="Lawrence Berkeley National Laboratory"/>
            <person name="Nybo J.L."/>
            <person name="Vesth T.C."/>
            <person name="Theobald S."/>
            <person name="Frisvad J.C."/>
            <person name="Larsen T.O."/>
            <person name="Kjaerboelling I."/>
            <person name="Rothschild-Mancinelli K."/>
            <person name="Lyhne E.K."/>
            <person name="Kogle M.E."/>
            <person name="Barry K."/>
            <person name="Clum A."/>
            <person name="Na H."/>
            <person name="Ledsgaard L."/>
            <person name="Lin J."/>
            <person name="Lipzen A."/>
            <person name="Kuo A."/>
            <person name="Riley R."/>
            <person name="Mondo S."/>
            <person name="Labutti K."/>
            <person name="Haridas S."/>
            <person name="Pangalinan J."/>
            <person name="Salamov A.A."/>
            <person name="Simmons B.A."/>
            <person name="Magnuson J.K."/>
            <person name="Chen J."/>
            <person name="Drula E."/>
            <person name="Henrissat B."/>
            <person name="Wiebenga A."/>
            <person name="Lubbers R.J."/>
            <person name="Gomes A.C."/>
            <person name="Makela M.R."/>
            <person name="Stajich J."/>
            <person name="Grigoriev I.V."/>
            <person name="Mortensen U.H."/>
            <person name="De Vries R.P."/>
            <person name="Baker S.E."/>
            <person name="Andersen M.R."/>
        </authorList>
    </citation>
    <scope>NUCLEOTIDE SEQUENCE [LARGE SCALE GENOMIC DNA]</scope>
    <source>
        <strain evidence="1 2">CBS 123904</strain>
    </source>
</reference>
<evidence type="ECO:0000313" key="2">
    <source>
        <dbReference type="Proteomes" id="UP001610446"/>
    </source>
</evidence>
<proteinExistence type="predicted"/>
<name>A0ABR4KB66_9EURO</name>
<keyword evidence="2" id="KW-1185">Reference proteome</keyword>
<protein>
    <submittedName>
        <fullName evidence="1">Uncharacterized protein</fullName>
    </submittedName>
</protein>
<dbReference type="EMBL" id="JBFXLU010000043">
    <property type="protein sequence ID" value="KAL2849499.1"/>
    <property type="molecule type" value="Genomic_DNA"/>
</dbReference>
<evidence type="ECO:0000313" key="1">
    <source>
        <dbReference type="EMBL" id="KAL2849499.1"/>
    </source>
</evidence>
<comment type="caution">
    <text evidence="1">The sequence shown here is derived from an EMBL/GenBank/DDBJ whole genome shotgun (WGS) entry which is preliminary data.</text>
</comment>